<dbReference type="PROSITE" id="PS00868">
    <property type="entry name" value="CYS_MET_METAB_PP"/>
    <property type="match status" value="1"/>
</dbReference>
<keyword evidence="2" id="KW-0663">Pyridoxal phosphate</keyword>
<dbReference type="PANTHER" id="PTHR11808">
    <property type="entry name" value="TRANS-SULFURATION ENZYME FAMILY MEMBER"/>
    <property type="match status" value="1"/>
</dbReference>
<feature type="non-terminal residue" evidence="3">
    <location>
        <position position="1"/>
    </location>
</feature>
<dbReference type="GO" id="GO:0016846">
    <property type="term" value="F:carbon-sulfur lyase activity"/>
    <property type="evidence" value="ECO:0007669"/>
    <property type="project" value="TreeGrafter"/>
</dbReference>
<dbReference type="InterPro" id="IPR015422">
    <property type="entry name" value="PyrdxlP-dep_Trfase_small"/>
</dbReference>
<dbReference type="InterPro" id="IPR000277">
    <property type="entry name" value="Cys/Met-Metab_PyrdxlP-dep_enz"/>
</dbReference>
<sequence>PLMNVINIKEVASIVHNKGGLLVCDSSFSTPFITRPLEHGVDIVIHSTTKYIGGHSDTMGGVVIAKDLAIHTELLEMQKRIGTVLSPFDSYLCQRGLYTLGARIKVHSSNALELAKSLETCRGVEKVNYPGLEKNEFHKTAKEQMDLYGGMLSFVATDEVDLMKIAEKIQLFKLAVSFGGVESLIEVPSLMTHEKAGDTDAAVPENLIRVSAGLEDSEDLIEDLLNGIEGCIKK</sequence>
<name>A0A382QMQ7_9ZZZZ</name>
<dbReference type="InterPro" id="IPR015421">
    <property type="entry name" value="PyrdxlP-dep_Trfase_major"/>
</dbReference>
<evidence type="ECO:0000256" key="1">
    <source>
        <dbReference type="ARBA" id="ARBA00001933"/>
    </source>
</evidence>
<proteinExistence type="predicted"/>
<dbReference type="InterPro" id="IPR054542">
    <property type="entry name" value="Cys_met_metab_PP"/>
</dbReference>
<dbReference type="Gene3D" id="3.40.640.10">
    <property type="entry name" value="Type I PLP-dependent aspartate aminotransferase-like (Major domain)"/>
    <property type="match status" value="1"/>
</dbReference>
<protein>
    <recommendedName>
        <fullName evidence="4">Cystathionine beta-lyase</fullName>
    </recommendedName>
</protein>
<dbReference type="Gene3D" id="3.90.1150.10">
    <property type="entry name" value="Aspartate Aminotransferase, domain 1"/>
    <property type="match status" value="1"/>
</dbReference>
<evidence type="ECO:0000313" key="3">
    <source>
        <dbReference type="EMBL" id="SVC86218.1"/>
    </source>
</evidence>
<dbReference type="GO" id="GO:0030170">
    <property type="term" value="F:pyridoxal phosphate binding"/>
    <property type="evidence" value="ECO:0007669"/>
    <property type="project" value="InterPro"/>
</dbReference>
<dbReference type="SUPFAM" id="SSF53383">
    <property type="entry name" value="PLP-dependent transferases"/>
    <property type="match status" value="1"/>
</dbReference>
<reference evidence="3" key="1">
    <citation type="submission" date="2018-05" db="EMBL/GenBank/DDBJ databases">
        <authorList>
            <person name="Lanie J.A."/>
            <person name="Ng W.-L."/>
            <person name="Kazmierczak K.M."/>
            <person name="Andrzejewski T.M."/>
            <person name="Davidsen T.M."/>
            <person name="Wayne K.J."/>
            <person name="Tettelin H."/>
            <person name="Glass J.I."/>
            <person name="Rusch D."/>
            <person name="Podicherti R."/>
            <person name="Tsui H.-C.T."/>
            <person name="Winkler M.E."/>
        </authorList>
    </citation>
    <scope>NUCLEOTIDE SEQUENCE</scope>
</reference>
<accession>A0A382QMQ7</accession>
<comment type="cofactor">
    <cofactor evidence="1">
        <name>pyridoxal 5'-phosphate</name>
        <dbReference type="ChEBI" id="CHEBI:597326"/>
    </cofactor>
</comment>
<dbReference type="InterPro" id="IPR015424">
    <property type="entry name" value="PyrdxlP-dep_Trfase"/>
</dbReference>
<dbReference type="AlphaFoldDB" id="A0A382QMQ7"/>
<organism evidence="3">
    <name type="scientific">marine metagenome</name>
    <dbReference type="NCBI Taxonomy" id="408172"/>
    <lineage>
        <taxon>unclassified sequences</taxon>
        <taxon>metagenomes</taxon>
        <taxon>ecological metagenomes</taxon>
    </lineage>
</organism>
<dbReference type="GO" id="GO:0005737">
    <property type="term" value="C:cytoplasm"/>
    <property type="evidence" value="ECO:0007669"/>
    <property type="project" value="TreeGrafter"/>
</dbReference>
<evidence type="ECO:0000256" key="2">
    <source>
        <dbReference type="ARBA" id="ARBA00022898"/>
    </source>
</evidence>
<dbReference type="GO" id="GO:0019346">
    <property type="term" value="P:transsulfuration"/>
    <property type="evidence" value="ECO:0007669"/>
    <property type="project" value="InterPro"/>
</dbReference>
<dbReference type="Pfam" id="PF01053">
    <property type="entry name" value="Cys_Met_Meta_PP"/>
    <property type="match status" value="1"/>
</dbReference>
<dbReference type="EMBL" id="UINC01115299">
    <property type="protein sequence ID" value="SVC86218.1"/>
    <property type="molecule type" value="Genomic_DNA"/>
</dbReference>
<gene>
    <name evidence="3" type="ORF">METZ01_LOCUS339072</name>
</gene>
<evidence type="ECO:0008006" key="4">
    <source>
        <dbReference type="Google" id="ProtNLM"/>
    </source>
</evidence>